<dbReference type="PROSITE" id="PS50043">
    <property type="entry name" value="HTH_LUXR_2"/>
    <property type="match status" value="1"/>
</dbReference>
<dbReference type="Pfam" id="PF00072">
    <property type="entry name" value="Response_reg"/>
    <property type="match status" value="1"/>
</dbReference>
<keyword evidence="1 3" id="KW-0597">Phosphoprotein</keyword>
<dbReference type="Proteomes" id="UP000219522">
    <property type="component" value="Unassembled WGS sequence"/>
</dbReference>
<evidence type="ECO:0000256" key="1">
    <source>
        <dbReference type="ARBA" id="ARBA00022553"/>
    </source>
</evidence>
<dbReference type="InterPro" id="IPR001789">
    <property type="entry name" value="Sig_transdc_resp-reg_receiver"/>
</dbReference>
<dbReference type="SMART" id="SM00448">
    <property type="entry name" value="REC"/>
    <property type="match status" value="1"/>
</dbReference>
<feature type="modified residue" description="4-aspartylphosphate" evidence="3">
    <location>
        <position position="58"/>
    </location>
</feature>
<dbReference type="InterPro" id="IPR016032">
    <property type="entry name" value="Sig_transdc_resp-reg_C-effctor"/>
</dbReference>
<dbReference type="PROSITE" id="PS50110">
    <property type="entry name" value="RESPONSE_REGULATORY"/>
    <property type="match status" value="1"/>
</dbReference>
<dbReference type="GO" id="GO:0006355">
    <property type="term" value="P:regulation of DNA-templated transcription"/>
    <property type="evidence" value="ECO:0007669"/>
    <property type="project" value="InterPro"/>
</dbReference>
<dbReference type="EMBL" id="OCSU01000003">
    <property type="protein sequence ID" value="SOE89388.1"/>
    <property type="molecule type" value="Genomic_DNA"/>
</dbReference>
<dbReference type="Gene3D" id="3.40.50.2300">
    <property type="match status" value="1"/>
</dbReference>
<name>A0A7Z7N7R8_9BURK</name>
<gene>
    <name evidence="6" type="ORF">SAMN05446927_7974</name>
</gene>
<dbReference type="InterPro" id="IPR039420">
    <property type="entry name" value="WalR-like"/>
</dbReference>
<dbReference type="SUPFAM" id="SSF52172">
    <property type="entry name" value="CheY-like"/>
    <property type="match status" value="1"/>
</dbReference>
<accession>A0A7Z7N7R8</accession>
<dbReference type="SMART" id="SM00421">
    <property type="entry name" value="HTH_LUXR"/>
    <property type="match status" value="1"/>
</dbReference>
<dbReference type="PANTHER" id="PTHR43214">
    <property type="entry name" value="TWO-COMPONENT RESPONSE REGULATOR"/>
    <property type="match status" value="1"/>
</dbReference>
<evidence type="ECO:0000259" key="5">
    <source>
        <dbReference type="PROSITE" id="PS50110"/>
    </source>
</evidence>
<dbReference type="CDD" id="cd06170">
    <property type="entry name" value="LuxR_C_like"/>
    <property type="match status" value="1"/>
</dbReference>
<dbReference type="RefSeq" id="WP_062641607.1">
    <property type="nucleotide sequence ID" value="NZ_OCSU01000003.1"/>
</dbReference>
<comment type="caution">
    <text evidence="6">The sequence shown here is derived from an EMBL/GenBank/DDBJ whole genome shotgun (WGS) entry which is preliminary data.</text>
</comment>
<dbReference type="InterPro" id="IPR000792">
    <property type="entry name" value="Tscrpt_reg_LuxR_C"/>
</dbReference>
<dbReference type="Pfam" id="PF00196">
    <property type="entry name" value="GerE"/>
    <property type="match status" value="1"/>
</dbReference>
<organism evidence="6 7">
    <name type="scientific">Caballeronia arationis</name>
    <dbReference type="NCBI Taxonomy" id="1777142"/>
    <lineage>
        <taxon>Bacteria</taxon>
        <taxon>Pseudomonadati</taxon>
        <taxon>Pseudomonadota</taxon>
        <taxon>Betaproteobacteria</taxon>
        <taxon>Burkholderiales</taxon>
        <taxon>Burkholderiaceae</taxon>
        <taxon>Caballeronia</taxon>
    </lineage>
</organism>
<dbReference type="CDD" id="cd17535">
    <property type="entry name" value="REC_NarL-like"/>
    <property type="match status" value="1"/>
</dbReference>
<dbReference type="PANTHER" id="PTHR43214:SF42">
    <property type="entry name" value="TRANSCRIPTIONAL REGULATORY PROTEIN DESR"/>
    <property type="match status" value="1"/>
</dbReference>
<dbReference type="InterPro" id="IPR058245">
    <property type="entry name" value="NreC/VraR/RcsB-like_REC"/>
</dbReference>
<keyword evidence="2" id="KW-0238">DNA-binding</keyword>
<feature type="domain" description="HTH luxR-type" evidence="4">
    <location>
        <begin position="145"/>
        <end position="210"/>
    </location>
</feature>
<feature type="domain" description="Response regulatory" evidence="5">
    <location>
        <begin position="7"/>
        <end position="123"/>
    </location>
</feature>
<dbReference type="SUPFAM" id="SSF46894">
    <property type="entry name" value="C-terminal effector domain of the bipartite response regulators"/>
    <property type="match status" value="1"/>
</dbReference>
<sequence>MTSDSISVLLVDDHTVVRNGVRLMLGTASDIEVTGEAETAQEALDLVQRQDFNVALVDIALPDRSGLDLLKLIRVKKPDLPVLMLSMYSEEIYAVRALKHGAAGYLTKNSPTATLVGAIRKAATGGKYISPALAEQFALNVGGHPAVSHEALSDRELEVLKLLVSGESLAAIAKTLHLSPNTVTTYRSRICQKLRLKSNAELTRYALEQGLLL</sequence>
<dbReference type="GO" id="GO:0003677">
    <property type="term" value="F:DNA binding"/>
    <property type="evidence" value="ECO:0007669"/>
    <property type="project" value="UniProtKB-KW"/>
</dbReference>
<dbReference type="AlphaFoldDB" id="A0A7Z7N7R8"/>
<dbReference type="InterPro" id="IPR011006">
    <property type="entry name" value="CheY-like_superfamily"/>
</dbReference>
<dbReference type="OrthoDB" id="9816469at2"/>
<evidence type="ECO:0000256" key="3">
    <source>
        <dbReference type="PROSITE-ProRule" id="PRU00169"/>
    </source>
</evidence>
<reference evidence="6 7" key="1">
    <citation type="submission" date="2017-09" db="EMBL/GenBank/DDBJ databases">
        <authorList>
            <person name="Varghese N."/>
            <person name="Submissions S."/>
        </authorList>
    </citation>
    <scope>NUCLEOTIDE SEQUENCE [LARGE SCALE GENOMIC DNA]</scope>
    <source>
        <strain evidence="6 7">OK806</strain>
    </source>
</reference>
<protein>
    <submittedName>
        <fullName evidence="6">Two component transcriptional regulator, LuxR family</fullName>
    </submittedName>
</protein>
<dbReference type="GO" id="GO:0000160">
    <property type="term" value="P:phosphorelay signal transduction system"/>
    <property type="evidence" value="ECO:0007669"/>
    <property type="project" value="InterPro"/>
</dbReference>
<evidence type="ECO:0000313" key="7">
    <source>
        <dbReference type="Proteomes" id="UP000219522"/>
    </source>
</evidence>
<evidence type="ECO:0000259" key="4">
    <source>
        <dbReference type="PROSITE" id="PS50043"/>
    </source>
</evidence>
<evidence type="ECO:0000313" key="6">
    <source>
        <dbReference type="EMBL" id="SOE89388.1"/>
    </source>
</evidence>
<proteinExistence type="predicted"/>
<dbReference type="PRINTS" id="PR00038">
    <property type="entry name" value="HTHLUXR"/>
</dbReference>
<keyword evidence="7" id="KW-1185">Reference proteome</keyword>
<evidence type="ECO:0000256" key="2">
    <source>
        <dbReference type="ARBA" id="ARBA00023125"/>
    </source>
</evidence>